<protein>
    <submittedName>
        <fullName evidence="1">Uncharacterized protein</fullName>
    </submittedName>
</protein>
<dbReference type="Proteomes" id="UP000319824">
    <property type="component" value="Unassembled WGS sequence"/>
</dbReference>
<reference evidence="1 2" key="1">
    <citation type="submission" date="2019-06" db="EMBL/GenBank/DDBJ databases">
        <title>Pac Bio to generate improved reference genome sequences for organisms with transposon mutant libraries (support for FEBA project).</title>
        <authorList>
            <person name="Blow M."/>
        </authorList>
    </citation>
    <scope>NUCLEOTIDE SEQUENCE [LARGE SCALE GENOMIC DNA]</scope>
    <source>
        <strain evidence="1 2">USDA 1844</strain>
    </source>
</reference>
<sequence>MRTLRKYVFLPPAAAGFLTAARASATRHAVVQLRRQTSLKRRKTTRPPVWVDDMPRAAANSMRE</sequence>
<proteinExistence type="predicted"/>
<dbReference type="AlphaFoldDB" id="A0A559TDM8"/>
<organism evidence="1 2">
    <name type="scientific">Rhizobium mongolense USDA 1844</name>
    <dbReference type="NCBI Taxonomy" id="1079460"/>
    <lineage>
        <taxon>Bacteria</taxon>
        <taxon>Pseudomonadati</taxon>
        <taxon>Pseudomonadota</taxon>
        <taxon>Alphaproteobacteria</taxon>
        <taxon>Hyphomicrobiales</taxon>
        <taxon>Rhizobiaceae</taxon>
        <taxon>Rhizobium/Agrobacterium group</taxon>
        <taxon>Rhizobium</taxon>
    </lineage>
</organism>
<evidence type="ECO:0000313" key="1">
    <source>
        <dbReference type="EMBL" id="TVZ72714.1"/>
    </source>
</evidence>
<comment type="caution">
    <text evidence="1">The sequence shown here is derived from an EMBL/GenBank/DDBJ whole genome shotgun (WGS) entry which is preliminary data.</text>
</comment>
<name>A0A559TDM8_9HYPH</name>
<dbReference type="EMBL" id="VISO01000002">
    <property type="protein sequence ID" value="TVZ72714.1"/>
    <property type="molecule type" value="Genomic_DNA"/>
</dbReference>
<evidence type="ECO:0000313" key="2">
    <source>
        <dbReference type="Proteomes" id="UP000319824"/>
    </source>
</evidence>
<gene>
    <name evidence="1" type="ORF">BCL32_0894</name>
</gene>
<accession>A0A559TDM8</accession>